<evidence type="ECO:0000256" key="1">
    <source>
        <dbReference type="SAM" id="Phobius"/>
    </source>
</evidence>
<gene>
    <name evidence="2" type="ORF">I8748_25380</name>
</gene>
<reference evidence="2 3" key="1">
    <citation type="journal article" date="2021" name="Int. J. Syst. Evol. Microbiol.">
        <title>Amazonocrinis nigriterrae gen. nov., sp. nov., Atlanticothrix silvestris gen. nov., sp. nov. and Dendronalium phyllosphericum gen. nov., sp. nov., nostocacean cyanobacteria from Brazilian environments.</title>
        <authorList>
            <person name="Alvarenga D.O."/>
            <person name="Andreote A.P.D."/>
            <person name="Branco L.H.Z."/>
            <person name="Delbaje E."/>
            <person name="Cruz R.B."/>
            <person name="Varani A.M."/>
            <person name="Fiore M.F."/>
        </authorList>
    </citation>
    <scope>NUCLEOTIDE SEQUENCE [LARGE SCALE GENOMIC DNA]</scope>
    <source>
        <strain evidence="2 3">CENA67</strain>
    </source>
</reference>
<dbReference type="RefSeq" id="WP_198127261.1">
    <property type="nucleotide sequence ID" value="NZ_JAECZC010000062.1"/>
</dbReference>
<dbReference type="Pfam" id="PF17195">
    <property type="entry name" value="DUF5132"/>
    <property type="match status" value="1"/>
</dbReference>
<accession>A0A8J7HTL4</accession>
<keyword evidence="1" id="KW-0812">Transmembrane</keyword>
<name>A0A8J7HTL4_9NOST</name>
<keyword evidence="1" id="KW-0472">Membrane</keyword>
<feature type="transmembrane region" description="Helical" evidence="1">
    <location>
        <begin position="15"/>
        <end position="38"/>
    </location>
</feature>
<dbReference type="InterPro" id="IPR033456">
    <property type="entry name" value="DUF5132"/>
</dbReference>
<protein>
    <submittedName>
        <fullName evidence="2">DUF5132 domain-containing protein</fullName>
    </submittedName>
</protein>
<keyword evidence="3" id="KW-1185">Reference proteome</keyword>
<dbReference type="AlphaFoldDB" id="A0A8J7HTL4"/>
<dbReference type="Proteomes" id="UP000632766">
    <property type="component" value="Unassembled WGS sequence"/>
</dbReference>
<organism evidence="2 3">
    <name type="scientific">Amazonocrinis nigriterrae CENA67</name>
    <dbReference type="NCBI Taxonomy" id="2794033"/>
    <lineage>
        <taxon>Bacteria</taxon>
        <taxon>Bacillati</taxon>
        <taxon>Cyanobacteriota</taxon>
        <taxon>Cyanophyceae</taxon>
        <taxon>Nostocales</taxon>
        <taxon>Nostocaceae</taxon>
        <taxon>Amazonocrinis</taxon>
        <taxon>Amazonocrinis nigriterrae</taxon>
    </lineage>
</organism>
<dbReference type="EMBL" id="JAECZC010000062">
    <property type="protein sequence ID" value="MBH8565467.1"/>
    <property type="molecule type" value="Genomic_DNA"/>
</dbReference>
<proteinExistence type="predicted"/>
<evidence type="ECO:0000313" key="2">
    <source>
        <dbReference type="EMBL" id="MBH8565467.1"/>
    </source>
</evidence>
<keyword evidence="1" id="KW-1133">Transmembrane helix</keyword>
<sequence>MSVKLLPDLEELAEGLGFTGILGIILIPVFLPVIGSVGRPIAKAAVKRGILFYQKNKAALTELGETWQDIIAEAKAEVAEPPMKSAQPTKISN</sequence>
<evidence type="ECO:0000313" key="3">
    <source>
        <dbReference type="Proteomes" id="UP000632766"/>
    </source>
</evidence>
<comment type="caution">
    <text evidence="2">The sequence shown here is derived from an EMBL/GenBank/DDBJ whole genome shotgun (WGS) entry which is preliminary data.</text>
</comment>